<dbReference type="InterPro" id="IPR036960">
    <property type="entry name" value="T-box_sf"/>
</dbReference>
<dbReference type="GO" id="GO:0005634">
    <property type="term" value="C:nucleus"/>
    <property type="evidence" value="ECO:0007669"/>
    <property type="project" value="UniProtKB-SubCell"/>
</dbReference>
<evidence type="ECO:0000256" key="7">
    <source>
        <dbReference type="SAM" id="MobiDB-lite"/>
    </source>
</evidence>
<dbReference type="GO" id="GO:0001708">
    <property type="term" value="P:cell fate specification"/>
    <property type="evidence" value="ECO:0007669"/>
    <property type="project" value="TreeGrafter"/>
</dbReference>
<dbReference type="InterPro" id="IPR008967">
    <property type="entry name" value="p53-like_TF_DNA-bd_sf"/>
</dbReference>
<dbReference type="SMART" id="SM00425">
    <property type="entry name" value="TBOX"/>
    <property type="match status" value="1"/>
</dbReference>
<dbReference type="PROSITE" id="PS50252">
    <property type="entry name" value="TBOX_3"/>
    <property type="match status" value="1"/>
</dbReference>
<dbReference type="SUPFAM" id="SSF49417">
    <property type="entry name" value="p53-like transcription factors"/>
    <property type="match status" value="1"/>
</dbReference>
<evidence type="ECO:0000256" key="2">
    <source>
        <dbReference type="ARBA" id="ARBA00023015"/>
    </source>
</evidence>
<keyword evidence="2" id="KW-0805">Transcription regulation</keyword>
<gene>
    <name evidence="9" type="primary">Tbx1</name>
    <name evidence="9" type="ORF">FJT64_008128</name>
</gene>
<dbReference type="GO" id="GO:0000785">
    <property type="term" value="C:chromatin"/>
    <property type="evidence" value="ECO:0007669"/>
    <property type="project" value="TreeGrafter"/>
</dbReference>
<evidence type="ECO:0000313" key="9">
    <source>
        <dbReference type="EMBL" id="KAF0294192.1"/>
    </source>
</evidence>
<dbReference type="EMBL" id="VIIS01001699">
    <property type="protein sequence ID" value="KAF0294192.1"/>
    <property type="molecule type" value="Genomic_DNA"/>
</dbReference>
<feature type="domain" description="T-box" evidence="8">
    <location>
        <begin position="87"/>
        <end position="202"/>
    </location>
</feature>
<comment type="caution">
    <text evidence="9">The sequence shown here is derived from an EMBL/GenBank/DDBJ whole genome shotgun (WGS) entry which is preliminary data.</text>
</comment>
<comment type="subcellular location">
    <subcellularLocation>
        <location evidence="1 6">Nucleus</location>
    </subcellularLocation>
</comment>
<dbReference type="InterPro" id="IPR001699">
    <property type="entry name" value="TF_T-box"/>
</dbReference>
<evidence type="ECO:0000256" key="1">
    <source>
        <dbReference type="ARBA" id="ARBA00004123"/>
    </source>
</evidence>
<proteinExistence type="predicted"/>
<dbReference type="InterPro" id="IPR018186">
    <property type="entry name" value="TF_T-box_CS"/>
</dbReference>
<comment type="caution">
    <text evidence="6">Lacks conserved residue(s) required for the propagation of feature annotation.</text>
</comment>
<dbReference type="PROSITE" id="PS01283">
    <property type="entry name" value="TBOX_1"/>
    <property type="match status" value="1"/>
</dbReference>
<dbReference type="PRINTS" id="PR00937">
    <property type="entry name" value="TBOX"/>
</dbReference>
<reference evidence="9 10" key="1">
    <citation type="submission" date="2019-07" db="EMBL/GenBank/DDBJ databases">
        <title>Draft genome assembly of a fouling barnacle, Amphibalanus amphitrite (Darwin, 1854): The first reference genome for Thecostraca.</title>
        <authorList>
            <person name="Kim W."/>
        </authorList>
    </citation>
    <scope>NUCLEOTIDE SEQUENCE [LARGE SCALE GENOMIC DNA]</scope>
    <source>
        <strain evidence="9">SNU_AA5</strain>
        <tissue evidence="9">Soma without cirri and trophi</tissue>
    </source>
</reference>
<accession>A0A6A4VTV7</accession>
<name>A0A6A4VTV7_AMPAM</name>
<keyword evidence="4" id="KW-0804">Transcription</keyword>
<dbReference type="Gene3D" id="2.60.40.820">
    <property type="entry name" value="Transcription factor, T-box"/>
    <property type="match status" value="1"/>
</dbReference>
<keyword evidence="10" id="KW-1185">Reference proteome</keyword>
<evidence type="ECO:0000256" key="6">
    <source>
        <dbReference type="PROSITE-ProRule" id="PRU00201"/>
    </source>
</evidence>
<evidence type="ECO:0000256" key="3">
    <source>
        <dbReference type="ARBA" id="ARBA00023125"/>
    </source>
</evidence>
<keyword evidence="3 6" id="KW-0238">DNA-binding</keyword>
<dbReference type="Pfam" id="PF00907">
    <property type="entry name" value="T-box"/>
    <property type="match status" value="1"/>
</dbReference>
<evidence type="ECO:0000256" key="4">
    <source>
        <dbReference type="ARBA" id="ARBA00023163"/>
    </source>
</evidence>
<dbReference type="AlphaFoldDB" id="A0A6A4VTV7"/>
<feature type="region of interest" description="Disordered" evidence="7">
    <location>
        <begin position="49"/>
        <end position="70"/>
    </location>
</feature>
<protein>
    <submittedName>
        <fullName evidence="9">T-box transcription factor TBX1</fullName>
    </submittedName>
</protein>
<evidence type="ECO:0000259" key="8">
    <source>
        <dbReference type="PROSITE" id="PS50252"/>
    </source>
</evidence>
<sequence>MSPYASVSACFLSGDRARLDCADPYRQLYQCAYSRADADKLSAGDVNGNTAVTSDRNDDRSAAAGVGGEAGKQLPLHPKLASVSAVLEMKEQWQQFNELTTEMIVTKAGRRMFPVFQIRLYGMHQLEAYMLQMDFVPVDDKRYRYAFHSSSWVIAGKADAHAPSRIHMHPDSPSDGSHWMKQVISFDKLKLTNNPYDNNGYVSGERQGCRPMTMEIGEWVT</sequence>
<evidence type="ECO:0000313" key="10">
    <source>
        <dbReference type="Proteomes" id="UP000440578"/>
    </source>
</evidence>
<evidence type="ECO:0000256" key="5">
    <source>
        <dbReference type="ARBA" id="ARBA00023242"/>
    </source>
</evidence>
<dbReference type="InterPro" id="IPR046360">
    <property type="entry name" value="T-box_DNA-bd"/>
</dbReference>
<dbReference type="OrthoDB" id="7442607at2759"/>
<dbReference type="PROSITE" id="PS01264">
    <property type="entry name" value="TBOX_2"/>
    <property type="match status" value="1"/>
</dbReference>
<dbReference type="PANTHER" id="PTHR11267">
    <property type="entry name" value="T-BOX PROTEIN-RELATED"/>
    <property type="match status" value="1"/>
</dbReference>
<dbReference type="GO" id="GO:0000981">
    <property type="term" value="F:DNA-binding transcription factor activity, RNA polymerase II-specific"/>
    <property type="evidence" value="ECO:0007669"/>
    <property type="project" value="TreeGrafter"/>
</dbReference>
<dbReference type="PANTHER" id="PTHR11267:SF195">
    <property type="entry name" value="OPTOMOTOR-BLIND-RELATED-GENE-1, ISOFORM A"/>
    <property type="match status" value="1"/>
</dbReference>
<dbReference type="Proteomes" id="UP000440578">
    <property type="component" value="Unassembled WGS sequence"/>
</dbReference>
<dbReference type="GO" id="GO:0000978">
    <property type="term" value="F:RNA polymerase II cis-regulatory region sequence-specific DNA binding"/>
    <property type="evidence" value="ECO:0007669"/>
    <property type="project" value="InterPro"/>
</dbReference>
<dbReference type="GO" id="GO:0045893">
    <property type="term" value="P:positive regulation of DNA-templated transcription"/>
    <property type="evidence" value="ECO:0007669"/>
    <property type="project" value="InterPro"/>
</dbReference>
<organism evidence="9 10">
    <name type="scientific">Amphibalanus amphitrite</name>
    <name type="common">Striped barnacle</name>
    <name type="synonym">Balanus amphitrite</name>
    <dbReference type="NCBI Taxonomy" id="1232801"/>
    <lineage>
        <taxon>Eukaryota</taxon>
        <taxon>Metazoa</taxon>
        <taxon>Ecdysozoa</taxon>
        <taxon>Arthropoda</taxon>
        <taxon>Crustacea</taxon>
        <taxon>Multicrustacea</taxon>
        <taxon>Cirripedia</taxon>
        <taxon>Thoracica</taxon>
        <taxon>Thoracicalcarea</taxon>
        <taxon>Balanomorpha</taxon>
        <taxon>Balanoidea</taxon>
        <taxon>Balanidae</taxon>
        <taxon>Amphibalaninae</taxon>
        <taxon>Amphibalanus</taxon>
    </lineage>
</organism>
<keyword evidence="5 6" id="KW-0539">Nucleus</keyword>